<evidence type="ECO:0000259" key="1">
    <source>
        <dbReference type="Pfam" id="PF12697"/>
    </source>
</evidence>
<reference evidence="2 3" key="1">
    <citation type="journal article" date="2015" name="Int. J. Syst. Evol. Microbiol.">
        <title>Exiguobacterium enclense sp. nov., isolated from sediment.</title>
        <authorList>
            <person name="Dastager S.G."/>
            <person name="Mawlankar R."/>
            <person name="Sonalkar V.V."/>
            <person name="Thorat M.N."/>
            <person name="Mual P."/>
            <person name="Verma A."/>
            <person name="Krishnamurthi S."/>
            <person name="Tang S.K."/>
            <person name="Li W.J."/>
        </authorList>
    </citation>
    <scope>NUCLEOTIDE SEQUENCE [LARGE SCALE GENOMIC DNA]</scope>
    <source>
        <strain evidence="2 3">NIO-1109</strain>
    </source>
</reference>
<protein>
    <recommendedName>
        <fullName evidence="1">AB hydrolase-1 domain-containing protein</fullName>
    </recommendedName>
</protein>
<dbReference type="RefSeq" id="WP_058264988.1">
    <property type="nucleotide sequence ID" value="NZ_FMYN01000001.1"/>
</dbReference>
<gene>
    <name evidence="2" type="ORF">AS033_06180</name>
</gene>
<dbReference type="AlphaFoldDB" id="A0A0V8GL12"/>
<dbReference type="InterPro" id="IPR000073">
    <property type="entry name" value="AB_hydrolase_1"/>
</dbReference>
<dbReference type="OrthoDB" id="59888at2"/>
<comment type="caution">
    <text evidence="2">The sequence shown here is derived from an EMBL/GenBank/DDBJ whole genome shotgun (WGS) entry which is preliminary data.</text>
</comment>
<accession>A0A0V8GL12</accession>
<dbReference type="InterPro" id="IPR029058">
    <property type="entry name" value="AB_hydrolase_fold"/>
</dbReference>
<organism evidence="2 3">
    <name type="scientific">Exiguobacterium indicum</name>
    <dbReference type="NCBI Taxonomy" id="296995"/>
    <lineage>
        <taxon>Bacteria</taxon>
        <taxon>Bacillati</taxon>
        <taxon>Bacillota</taxon>
        <taxon>Bacilli</taxon>
        <taxon>Bacillales</taxon>
        <taxon>Bacillales Family XII. Incertae Sedis</taxon>
        <taxon>Exiguobacterium</taxon>
    </lineage>
</organism>
<evidence type="ECO:0000313" key="3">
    <source>
        <dbReference type="Proteomes" id="UP000053797"/>
    </source>
</evidence>
<dbReference type="Pfam" id="PF12697">
    <property type="entry name" value="Abhydrolase_6"/>
    <property type="match status" value="1"/>
</dbReference>
<dbReference type="PANTHER" id="PTHR43798">
    <property type="entry name" value="MONOACYLGLYCEROL LIPASE"/>
    <property type="match status" value="1"/>
</dbReference>
<name>A0A0V8GL12_9BACL</name>
<dbReference type="SUPFAM" id="SSF53474">
    <property type="entry name" value="alpha/beta-Hydrolases"/>
    <property type="match status" value="1"/>
</dbReference>
<sequence length="281" mass="31910">MERIMQHQGKQVTYYDDGSTGRPLLLLPSLGGTYQDWADILTKLTPDYRVVSFHPHEWSDDYIDGTTGILRQINQFLNATKITTPVTLVGHSYGGLVAQAFALHHPERVAGLVLVDATSVDLAELDQLDTPMLDREGDDAVWIDRFEELSKATDLRDRFPDGDDRTDWNPAYYRSMHAIISQWKADAKDLQPRMRDLGVPLTVLGRDKAQSIETMSAAGFPKDELEQMEGKWQELIQRQANLSYQANVMFVPGTSHLMHRDRPDVIVDAILTLHQFKEFTV</sequence>
<proteinExistence type="predicted"/>
<dbReference type="EMBL" id="LNQL01000001">
    <property type="protein sequence ID" value="KSU50965.1"/>
    <property type="molecule type" value="Genomic_DNA"/>
</dbReference>
<feature type="domain" description="AB hydrolase-1" evidence="1">
    <location>
        <begin position="25"/>
        <end position="269"/>
    </location>
</feature>
<dbReference type="InterPro" id="IPR050266">
    <property type="entry name" value="AB_hydrolase_sf"/>
</dbReference>
<dbReference type="GO" id="GO:0016020">
    <property type="term" value="C:membrane"/>
    <property type="evidence" value="ECO:0007669"/>
    <property type="project" value="TreeGrafter"/>
</dbReference>
<evidence type="ECO:0000313" key="2">
    <source>
        <dbReference type="EMBL" id="KSU50965.1"/>
    </source>
</evidence>
<dbReference type="PRINTS" id="PR00111">
    <property type="entry name" value="ABHYDROLASE"/>
</dbReference>
<dbReference type="PANTHER" id="PTHR43798:SF33">
    <property type="entry name" value="HYDROLASE, PUTATIVE (AFU_ORTHOLOGUE AFUA_2G14860)-RELATED"/>
    <property type="match status" value="1"/>
</dbReference>
<dbReference type="Proteomes" id="UP000053797">
    <property type="component" value="Unassembled WGS sequence"/>
</dbReference>
<dbReference type="Gene3D" id="3.40.50.1820">
    <property type="entry name" value="alpha/beta hydrolase"/>
    <property type="match status" value="1"/>
</dbReference>